<protein>
    <recommendedName>
        <fullName evidence="4">Fam-a protein</fullName>
    </recommendedName>
</protein>
<evidence type="ECO:0000313" key="3">
    <source>
        <dbReference type="Proteomes" id="UP000030659"/>
    </source>
</evidence>
<dbReference type="SUPFAM" id="SSF55961">
    <property type="entry name" value="Bet v1-like"/>
    <property type="match status" value="1"/>
</dbReference>
<reference evidence="2 3" key="1">
    <citation type="submission" date="2013-02" db="EMBL/GenBank/DDBJ databases">
        <title>The Genome Sequence of Plasmodium vinckei petteri CR.</title>
        <authorList>
            <consortium name="The Broad Institute Genome Sequencing Platform"/>
            <consortium name="The Broad Institute Genome Sequencing Center for Infectious Disease"/>
            <person name="Neafsey D."/>
            <person name="Cheeseman I."/>
            <person name="Volkman S."/>
            <person name="Adams J."/>
            <person name="Walker B."/>
            <person name="Young S.K."/>
            <person name="Zeng Q."/>
            <person name="Gargeya S."/>
            <person name="Fitzgerald M."/>
            <person name="Haas B."/>
            <person name="Abouelleil A."/>
            <person name="Alvarado L."/>
            <person name="Arachchi H.M."/>
            <person name="Berlin A.M."/>
            <person name="Chapman S.B."/>
            <person name="Dewar J."/>
            <person name="Goldberg J."/>
            <person name="Griggs A."/>
            <person name="Gujja S."/>
            <person name="Hansen M."/>
            <person name="Howarth C."/>
            <person name="Imamovic A."/>
            <person name="Larimer J."/>
            <person name="McCowan C."/>
            <person name="Murphy C."/>
            <person name="Neiman D."/>
            <person name="Pearson M."/>
            <person name="Priest M."/>
            <person name="Roberts A."/>
            <person name="Saif S."/>
            <person name="Shea T."/>
            <person name="Sisk P."/>
            <person name="Sykes S."/>
            <person name="Wortman J."/>
            <person name="Nusbaum C."/>
            <person name="Birren B."/>
        </authorList>
    </citation>
    <scope>NUCLEOTIDE SEQUENCE [LARGE SCALE GENOMIC DNA]</scope>
    <source>
        <strain evidence="2 3">CR</strain>
    </source>
</reference>
<proteinExistence type="predicted"/>
<dbReference type="EMBL" id="KI965407">
    <property type="protein sequence ID" value="EUD70017.1"/>
    <property type="molecule type" value="Genomic_DNA"/>
</dbReference>
<keyword evidence="1" id="KW-0732">Signal</keyword>
<feature type="chain" id="PRO_5004890361" description="Fam-a protein" evidence="1">
    <location>
        <begin position="26"/>
        <end position="267"/>
    </location>
</feature>
<feature type="signal peptide" evidence="1">
    <location>
        <begin position="1"/>
        <end position="25"/>
    </location>
</feature>
<dbReference type="AlphaFoldDB" id="W7A9Y0"/>
<evidence type="ECO:0008006" key="4">
    <source>
        <dbReference type="Google" id="ProtNLM"/>
    </source>
</evidence>
<gene>
    <name evidence="2" type="ORF">YYG_04640</name>
</gene>
<evidence type="ECO:0000256" key="1">
    <source>
        <dbReference type="SAM" id="SignalP"/>
    </source>
</evidence>
<accession>W7A9Y0</accession>
<name>W7A9Y0_PLAVN</name>
<sequence>MNKFYIQIVLFLLSVTLYVNNKALAAEFALRKETASDETDRCLTPEEVFVSHQHLLCTNPEETKQARKLMDEAVKHLEQHATSTDGYKYCHTKLHYRMMPYKKKLDNKTNIIKINFRVHELDEYYDIIYNIWDPYGEQIFNFGAIKIARVYDPSLVMIQHRYDKKFLSRQKYFYALVKRARISENKTIIVMASADINDHNPSKKKYKNKIIENANSFKTEIDSDEDIRKGKLEKTFVNIAGYIVENTGKFINVTYVESVSDIQILIA</sequence>
<dbReference type="InterPro" id="IPR006486">
    <property type="entry name" value="PYST_A"/>
</dbReference>
<dbReference type="Proteomes" id="UP000030659">
    <property type="component" value="Unassembled WGS sequence"/>
</dbReference>
<dbReference type="NCBIfam" id="TIGR01599">
    <property type="entry name" value="PYST-A"/>
    <property type="match status" value="1"/>
</dbReference>
<evidence type="ECO:0000313" key="2">
    <source>
        <dbReference type="EMBL" id="EUD70017.1"/>
    </source>
</evidence>
<organism evidence="2 3">
    <name type="scientific">Plasmodium vinckei petteri</name>
    <dbReference type="NCBI Taxonomy" id="138298"/>
    <lineage>
        <taxon>Eukaryota</taxon>
        <taxon>Sar</taxon>
        <taxon>Alveolata</taxon>
        <taxon>Apicomplexa</taxon>
        <taxon>Aconoidasida</taxon>
        <taxon>Haemosporida</taxon>
        <taxon>Plasmodiidae</taxon>
        <taxon>Plasmodium</taxon>
        <taxon>Plasmodium (Vinckeia)</taxon>
    </lineage>
</organism>